<keyword evidence="3" id="KW-0285">Flavoprotein</keyword>
<comment type="cofactor">
    <cofactor evidence="1">
        <name>FMN</name>
        <dbReference type="ChEBI" id="CHEBI:58210"/>
    </cofactor>
</comment>
<evidence type="ECO:0000313" key="5">
    <source>
        <dbReference type="EMBL" id="CAK9270186.1"/>
    </source>
</evidence>
<evidence type="ECO:0000259" key="4">
    <source>
        <dbReference type="Pfam" id="PF00724"/>
    </source>
</evidence>
<accession>A0ABP0WTJ7</accession>
<dbReference type="CDD" id="cd02933">
    <property type="entry name" value="OYE_like_FMN"/>
    <property type="match status" value="1"/>
</dbReference>
<evidence type="ECO:0000256" key="1">
    <source>
        <dbReference type="ARBA" id="ARBA00001917"/>
    </source>
</evidence>
<keyword evidence="6" id="KW-1185">Reference proteome</keyword>
<sequence length="389" mass="42823">MSNRAEGATELRKDGEEIQPLLTPYQLGPFHLSHRIVMAPLTRARSYNYVPQPHAAIYYGQRATPGGLIICEGTSPNPTGIGFPNEPGIWKQEQTDAWKPIVKAVHDKGGIFICQLAHTGRYSHYEYQPNGAAPISSTNKPITGGQIMLPSGEMVDFPPPRALTTEEVEAFVQDFRLAARNAINAGFDGIELHAALGMYFDQFLKDSVNDRTDKYGGSFENRCRHLIETIQAVGEEIGQERVAVKISPFSDAFGASDSDPLNLGLHLVKSLNNFNLLYLHCLAPHHSRTKPKTPEETTTSPLTPLREAYKGSFFVAGGYNQEVGNEAISSGNADAVVYGQLFLANPDLPKRFELHSALNKPNHATYYIPDPVVGYTDYPFLEDAHGIQV</sequence>
<evidence type="ECO:0000256" key="2">
    <source>
        <dbReference type="ARBA" id="ARBA00005979"/>
    </source>
</evidence>
<comment type="similarity">
    <text evidence="2">Belongs to the NADH:flavin oxidoreductase/NADH oxidase family.</text>
</comment>
<dbReference type="Pfam" id="PF00724">
    <property type="entry name" value="Oxidored_FMN"/>
    <property type="match status" value="1"/>
</dbReference>
<gene>
    <name evidence="5" type="ORF">CSSPJE1EN1_LOCUS15664</name>
</gene>
<protein>
    <recommendedName>
        <fullName evidence="4">NADH:flavin oxidoreductase/NADH oxidase N-terminal domain-containing protein</fullName>
    </recommendedName>
</protein>
<dbReference type="PANTHER" id="PTHR22893">
    <property type="entry name" value="NADH OXIDOREDUCTASE-RELATED"/>
    <property type="match status" value="1"/>
</dbReference>
<evidence type="ECO:0000256" key="3">
    <source>
        <dbReference type="ARBA" id="ARBA00022643"/>
    </source>
</evidence>
<proteinExistence type="inferred from homology"/>
<organism evidence="5 6">
    <name type="scientific">Sphagnum jensenii</name>
    <dbReference type="NCBI Taxonomy" id="128206"/>
    <lineage>
        <taxon>Eukaryota</taxon>
        <taxon>Viridiplantae</taxon>
        <taxon>Streptophyta</taxon>
        <taxon>Embryophyta</taxon>
        <taxon>Bryophyta</taxon>
        <taxon>Sphagnophytina</taxon>
        <taxon>Sphagnopsida</taxon>
        <taxon>Sphagnales</taxon>
        <taxon>Sphagnaceae</taxon>
        <taxon>Sphagnum</taxon>
    </lineage>
</organism>
<dbReference type="Gene3D" id="3.20.20.70">
    <property type="entry name" value="Aldolase class I"/>
    <property type="match status" value="1"/>
</dbReference>
<feature type="domain" description="NADH:flavin oxidoreductase/NADH oxidase N-terminal" evidence="4">
    <location>
        <begin position="21"/>
        <end position="357"/>
    </location>
</feature>
<dbReference type="InterPro" id="IPR001155">
    <property type="entry name" value="OxRdtase_FMN_N"/>
</dbReference>
<dbReference type="InterPro" id="IPR013785">
    <property type="entry name" value="Aldolase_TIM"/>
</dbReference>
<name>A0ABP0WTJ7_9BRYO</name>
<dbReference type="InterPro" id="IPR045247">
    <property type="entry name" value="Oye-like"/>
</dbReference>
<keyword evidence="3" id="KW-0288">FMN</keyword>
<dbReference type="EMBL" id="OZ020098">
    <property type="protein sequence ID" value="CAK9270186.1"/>
    <property type="molecule type" value="Genomic_DNA"/>
</dbReference>
<dbReference type="PANTHER" id="PTHR22893:SF91">
    <property type="entry name" value="NADPH DEHYDROGENASE 2-RELATED"/>
    <property type="match status" value="1"/>
</dbReference>
<dbReference type="Proteomes" id="UP001497444">
    <property type="component" value="Chromosome 3"/>
</dbReference>
<evidence type="ECO:0000313" key="6">
    <source>
        <dbReference type="Proteomes" id="UP001497444"/>
    </source>
</evidence>
<reference evidence="5" key="1">
    <citation type="submission" date="2024-02" db="EMBL/GenBank/DDBJ databases">
        <authorList>
            <consortium name="ELIXIR-Norway"/>
            <consortium name="Elixir Norway"/>
        </authorList>
    </citation>
    <scope>NUCLEOTIDE SEQUENCE</scope>
</reference>
<dbReference type="SUPFAM" id="SSF51395">
    <property type="entry name" value="FMN-linked oxidoreductases"/>
    <property type="match status" value="1"/>
</dbReference>